<name>A0A8S5S3K9_9CAUD</name>
<organism evidence="1">
    <name type="scientific">Siphoviridae sp. ctBLh2</name>
    <dbReference type="NCBI Taxonomy" id="2827803"/>
    <lineage>
        <taxon>Viruses</taxon>
        <taxon>Duplodnaviria</taxon>
        <taxon>Heunggongvirae</taxon>
        <taxon>Uroviricota</taxon>
        <taxon>Caudoviricetes</taxon>
    </lineage>
</organism>
<proteinExistence type="predicted"/>
<dbReference type="EMBL" id="BK032514">
    <property type="protein sequence ID" value="DAF45529.1"/>
    <property type="molecule type" value="Genomic_DNA"/>
</dbReference>
<evidence type="ECO:0000313" key="1">
    <source>
        <dbReference type="EMBL" id="DAF45529.1"/>
    </source>
</evidence>
<reference evidence="1" key="1">
    <citation type="journal article" date="2021" name="Proc. Natl. Acad. Sci. U.S.A.">
        <title>A Catalog of Tens of Thousands of Viruses from Human Metagenomes Reveals Hidden Associations with Chronic Diseases.</title>
        <authorList>
            <person name="Tisza M.J."/>
            <person name="Buck C.B."/>
        </authorList>
    </citation>
    <scope>NUCLEOTIDE SEQUENCE</scope>
    <source>
        <strain evidence="1">CtBLh2</strain>
    </source>
</reference>
<protein>
    <submittedName>
        <fullName evidence="1">Uncharacterized protein</fullName>
    </submittedName>
</protein>
<sequence>MNFLIFSYFRQISTKTFSIFQQKELKTFFHFRQNTYLCGK</sequence>
<accession>A0A8S5S3K9</accession>